<name>W0JN83_9EURY</name>
<dbReference type="SUPFAM" id="SSF52218">
    <property type="entry name" value="Flavoproteins"/>
    <property type="match status" value="1"/>
</dbReference>
<evidence type="ECO:0000313" key="10">
    <source>
        <dbReference type="Proteomes" id="UP000019024"/>
    </source>
</evidence>
<keyword evidence="3 7" id="KW-0812">Transmembrane</keyword>
<dbReference type="GO" id="GO:0004659">
    <property type="term" value="F:prenyltransferase activity"/>
    <property type="evidence" value="ECO:0007669"/>
    <property type="project" value="InterPro"/>
</dbReference>
<dbReference type="PANTHER" id="PTHR10204">
    <property type="entry name" value="NAD P H OXIDOREDUCTASE-RELATED"/>
    <property type="match status" value="1"/>
</dbReference>
<feature type="transmembrane region" description="Helical" evidence="7">
    <location>
        <begin position="218"/>
        <end position="237"/>
    </location>
</feature>
<dbReference type="STRING" id="797299.HALLA_05630"/>
<dbReference type="KEGG" id="hlr:HALLA_05630"/>
<dbReference type="RefSeq" id="WP_049951624.1">
    <property type="nucleotide sequence ID" value="NZ_CP007055.1"/>
</dbReference>
<dbReference type="HOGENOM" id="CLU_537392_0_0_2"/>
<gene>
    <name evidence="9" type="ORF">HALLA_05630</name>
</gene>
<dbReference type="Gene3D" id="3.40.50.360">
    <property type="match status" value="1"/>
</dbReference>
<dbReference type="EMBL" id="CP007055">
    <property type="protein sequence ID" value="AHF98437.1"/>
    <property type="molecule type" value="Genomic_DNA"/>
</dbReference>
<dbReference type="InterPro" id="IPR000537">
    <property type="entry name" value="UbiA_prenyltransferase"/>
</dbReference>
<evidence type="ECO:0000256" key="3">
    <source>
        <dbReference type="ARBA" id="ARBA00022692"/>
    </source>
</evidence>
<comment type="subcellular location">
    <subcellularLocation>
        <location evidence="1">Cell membrane</location>
        <topology evidence="1">Multi-pass membrane protein</topology>
    </subcellularLocation>
</comment>
<dbReference type="CDD" id="cd13962">
    <property type="entry name" value="PT_UbiA_UBIAD1"/>
    <property type="match status" value="1"/>
</dbReference>
<feature type="domain" description="Flavodoxin-like fold" evidence="8">
    <location>
        <begin position="1"/>
        <end position="186"/>
    </location>
</feature>
<evidence type="ECO:0000256" key="7">
    <source>
        <dbReference type="SAM" id="Phobius"/>
    </source>
</evidence>
<feature type="transmembrane region" description="Helical" evidence="7">
    <location>
        <begin position="385"/>
        <end position="405"/>
    </location>
</feature>
<accession>W0JN83</accession>
<dbReference type="PANTHER" id="PTHR10204:SF34">
    <property type="entry name" value="NAD(P)H DEHYDROGENASE [QUINONE] 1 ISOFORM 1"/>
    <property type="match status" value="1"/>
</dbReference>
<dbReference type="Pfam" id="PF01040">
    <property type="entry name" value="UbiA"/>
    <property type="match status" value="1"/>
</dbReference>
<dbReference type="Proteomes" id="UP000019024">
    <property type="component" value="Chromosome"/>
</dbReference>
<feature type="transmembrane region" description="Helical" evidence="7">
    <location>
        <begin position="359"/>
        <end position="379"/>
    </location>
</feature>
<feature type="transmembrane region" description="Helical" evidence="7">
    <location>
        <begin position="243"/>
        <end position="262"/>
    </location>
</feature>
<dbReference type="InterPro" id="IPR051545">
    <property type="entry name" value="NAD(P)H_dehydrogenase_qn"/>
</dbReference>
<keyword evidence="10" id="KW-1185">Reference proteome</keyword>
<feature type="transmembrane region" description="Helical" evidence="7">
    <location>
        <begin position="486"/>
        <end position="510"/>
    </location>
</feature>
<keyword evidence="6 7" id="KW-0472">Membrane</keyword>
<sequence>MNVLLVLGHPRTDSFCGALARAYRSGASDAGVDLRTIAIADLEFDPDVHAESPSDQPLEADLADAQRQIEWADHLVLVYPNWWGTMPARLKGFFDRVFTSGFAFSFYDEGEGAGHEPLLDGTTAELIVTMDMPAWVYRWIYRRPGTNAVKRATLGFAGIRTTRVTNLGPVDDSTPEQREAWLEDVRELGRSLATGPESRSTRAKRTVKTWLKALRLQFYPMAWVAYSIGALAAAGSSDVFATGVYWIGFGFLFFLEATTVLSNEYVDYDTDRENSFAGPFTGGSRVLVDDELSFGQIRRGIAVTGVLTAVFGLGLGLATTGVGSAPTVAAVMAVLATLALGYTMPPLKLAYRTLGELDVAVTHSLGVLLLGFVALGGSWHDPLPWALAVPFLLSIIPSITLAGVPDYEADRAADKRTIAVRFGIDGAVVVAAATTLAAAATGVLWQLLGVVPGAYSPIIYGSVLHAAVLGSLLWDRVWKGTQTQSIPGQINAVMAAALSYISWFAIVPLVGLS</sequence>
<reference evidence="9 10" key="1">
    <citation type="submission" date="2014-01" db="EMBL/GenBank/DDBJ databases">
        <authorList>
            <consortium name="DOE Joint Genome Institute"/>
            <person name="Anderson I."/>
            <person name="Huntemann M."/>
            <person name="Han J."/>
            <person name="Chen A."/>
            <person name="Kyrpides N."/>
            <person name="Mavromatis K."/>
            <person name="Markowitz V."/>
            <person name="Palaniappan K."/>
            <person name="Ivanova N."/>
            <person name="Schaumberg A."/>
            <person name="Pati A."/>
            <person name="Liolios K."/>
            <person name="Nordberg H.P."/>
            <person name="Cantor M.N."/>
            <person name="Hua S.X."/>
            <person name="Woyke T."/>
        </authorList>
    </citation>
    <scope>NUCLEOTIDE SEQUENCE [LARGE SCALE GENOMIC DNA]</scope>
    <source>
        <strain evidence="9 10">XH-48</strain>
    </source>
</reference>
<feature type="transmembrane region" description="Helical" evidence="7">
    <location>
        <begin position="301"/>
        <end position="322"/>
    </location>
</feature>
<dbReference type="GO" id="GO:0003955">
    <property type="term" value="F:NAD(P)H dehydrogenase (quinone) activity"/>
    <property type="evidence" value="ECO:0007669"/>
    <property type="project" value="TreeGrafter"/>
</dbReference>
<evidence type="ECO:0000259" key="8">
    <source>
        <dbReference type="Pfam" id="PF02525"/>
    </source>
</evidence>
<evidence type="ECO:0000256" key="1">
    <source>
        <dbReference type="ARBA" id="ARBA00004651"/>
    </source>
</evidence>
<comment type="similarity">
    <text evidence="2">Belongs to the NAD(P)H dehydrogenase (quinone) family.</text>
</comment>
<proteinExistence type="inferred from homology"/>
<dbReference type="InterPro" id="IPR026046">
    <property type="entry name" value="UBIAD1"/>
</dbReference>
<dbReference type="Pfam" id="PF02525">
    <property type="entry name" value="Flavodoxin_2"/>
    <property type="match status" value="1"/>
</dbReference>
<evidence type="ECO:0000256" key="4">
    <source>
        <dbReference type="ARBA" id="ARBA00022989"/>
    </source>
</evidence>
<keyword evidence="5" id="KW-0560">Oxidoreductase</keyword>
<dbReference type="AlphaFoldDB" id="W0JN83"/>
<evidence type="ECO:0000256" key="5">
    <source>
        <dbReference type="ARBA" id="ARBA00023002"/>
    </source>
</evidence>
<feature type="transmembrane region" description="Helical" evidence="7">
    <location>
        <begin position="454"/>
        <end position="474"/>
    </location>
</feature>
<feature type="transmembrane region" description="Helical" evidence="7">
    <location>
        <begin position="328"/>
        <end position="347"/>
    </location>
</feature>
<protein>
    <submittedName>
        <fullName evidence="9">NAD(P)H dehydrogenase</fullName>
    </submittedName>
</protein>
<keyword evidence="4 7" id="KW-1133">Transmembrane helix</keyword>
<evidence type="ECO:0000313" key="9">
    <source>
        <dbReference type="EMBL" id="AHF98437.1"/>
    </source>
</evidence>
<dbReference type="InterPro" id="IPR003680">
    <property type="entry name" value="Flavodoxin_fold"/>
</dbReference>
<dbReference type="OrthoDB" id="9059at2157"/>
<dbReference type="GeneID" id="25143986"/>
<organism evidence="9 10">
    <name type="scientific">Halostagnicola larsenii XH-48</name>
    <dbReference type="NCBI Taxonomy" id="797299"/>
    <lineage>
        <taxon>Archaea</taxon>
        <taxon>Methanobacteriati</taxon>
        <taxon>Methanobacteriota</taxon>
        <taxon>Stenosarchaea group</taxon>
        <taxon>Halobacteria</taxon>
        <taxon>Halobacteriales</taxon>
        <taxon>Natrialbaceae</taxon>
        <taxon>Halostagnicola</taxon>
    </lineage>
</organism>
<feature type="transmembrane region" description="Helical" evidence="7">
    <location>
        <begin position="426"/>
        <end position="448"/>
    </location>
</feature>
<dbReference type="eggNOG" id="arCOG02577">
    <property type="taxonomic scope" value="Archaea"/>
</dbReference>
<evidence type="ECO:0000256" key="6">
    <source>
        <dbReference type="ARBA" id="ARBA00023136"/>
    </source>
</evidence>
<dbReference type="PATRIC" id="fig|797299.3.peg.189"/>
<dbReference type="eggNOG" id="arCOG00480">
    <property type="taxonomic scope" value="Archaea"/>
</dbReference>
<dbReference type="InterPro" id="IPR029039">
    <property type="entry name" value="Flavoprotein-like_sf"/>
</dbReference>
<dbReference type="GO" id="GO:0005829">
    <property type="term" value="C:cytosol"/>
    <property type="evidence" value="ECO:0007669"/>
    <property type="project" value="TreeGrafter"/>
</dbReference>
<evidence type="ECO:0000256" key="2">
    <source>
        <dbReference type="ARBA" id="ARBA00006252"/>
    </source>
</evidence>
<dbReference type="GO" id="GO:0005886">
    <property type="term" value="C:plasma membrane"/>
    <property type="evidence" value="ECO:0007669"/>
    <property type="project" value="UniProtKB-SubCell"/>
</dbReference>